<keyword evidence="5 10" id="KW-0999">Mitochondrion inner membrane</keyword>
<evidence type="ECO:0000256" key="8">
    <source>
        <dbReference type="ARBA" id="ARBA00023136"/>
    </source>
</evidence>
<dbReference type="Gene3D" id="1.20.120.20">
    <property type="entry name" value="Apolipoprotein"/>
    <property type="match status" value="1"/>
</dbReference>
<name>A0A507E556_9FUNG</name>
<dbReference type="SUPFAM" id="SSF58113">
    <property type="entry name" value="Apolipoprotein A-I"/>
    <property type="match status" value="1"/>
</dbReference>
<keyword evidence="7 10" id="KW-0496">Mitochondrion</keyword>
<evidence type="ECO:0000313" key="13">
    <source>
        <dbReference type="EMBL" id="TPX58240.1"/>
    </source>
</evidence>
<dbReference type="STRING" id="109895.A0A507E556"/>
<evidence type="ECO:0000256" key="4">
    <source>
        <dbReference type="ARBA" id="ARBA00022692"/>
    </source>
</evidence>
<evidence type="ECO:0000256" key="9">
    <source>
        <dbReference type="ARBA" id="ARBA00025571"/>
    </source>
</evidence>
<evidence type="ECO:0000256" key="1">
    <source>
        <dbReference type="ARBA" id="ARBA00004434"/>
    </source>
</evidence>
<feature type="compositionally biased region" description="Low complexity" evidence="12">
    <location>
        <begin position="36"/>
        <end position="60"/>
    </location>
</feature>
<evidence type="ECO:0000256" key="7">
    <source>
        <dbReference type="ARBA" id="ARBA00023128"/>
    </source>
</evidence>
<evidence type="ECO:0000256" key="12">
    <source>
        <dbReference type="SAM" id="MobiDB-lite"/>
    </source>
</evidence>
<evidence type="ECO:0000256" key="6">
    <source>
        <dbReference type="ARBA" id="ARBA00022989"/>
    </source>
</evidence>
<keyword evidence="4 10" id="KW-0812">Transmembrane</keyword>
<keyword evidence="6 10" id="KW-1133">Transmembrane helix</keyword>
<dbReference type="InterPro" id="IPR019133">
    <property type="entry name" value="MIC60"/>
</dbReference>
<comment type="caution">
    <text evidence="13">The sequence shown here is derived from an EMBL/GenBank/DDBJ whole genome shotgun (WGS) entry which is preliminary data.</text>
</comment>
<dbReference type="Proteomes" id="UP000318582">
    <property type="component" value="Unassembled WGS sequence"/>
</dbReference>
<keyword evidence="14" id="KW-1185">Reference proteome</keyword>
<evidence type="ECO:0000256" key="2">
    <source>
        <dbReference type="ARBA" id="ARBA00010877"/>
    </source>
</evidence>
<protein>
    <recommendedName>
        <fullName evidence="3 10">MICOS complex subunit MIC60</fullName>
    </recommendedName>
    <alternativeName>
        <fullName evidence="10">Mitofilin</fullName>
    </alternativeName>
</protein>
<evidence type="ECO:0000313" key="14">
    <source>
        <dbReference type="Proteomes" id="UP000318582"/>
    </source>
</evidence>
<evidence type="ECO:0000256" key="10">
    <source>
        <dbReference type="RuleBase" id="RU363000"/>
    </source>
</evidence>
<comment type="similarity">
    <text evidence="2 10">Belongs to the MICOS complex subunit Mic60 family.</text>
</comment>
<feature type="coiled-coil region" evidence="11">
    <location>
        <begin position="197"/>
        <end position="224"/>
    </location>
</feature>
<sequence>MWRTRCAAAANVGKHHTASFATSLRRATCPTPIIKSSSSSMRSSRPLNTASSTPPASSSSPPIFKYTLAVLFLAGAGYAGAAYYALEDPAFRKIWVEQVPGGQAALEQVAEAVEFARRTSVADIQTKANDTVKTVTMTADEVKGKVVSQYEKTLETINAVKHTAESGYEATVKKVHETQETAQQKIEDISAFVSSVNKEAQHKLELAQQKVKEAELSVKGLAHDMGNTLETTKEKIEGVYQSVHSAVTGEPTKPRPAKPVVVIENREPITDISLRPPVTTKESVSEKVASSVETAKDKVVSSAEAAKAKATSSAEAAKDKVAATAESAKEKAVVAAHSIATAVAAAAASAKASAESVKESVDAATKNAVASAENVKEKAVASAEAVKEKAAASAVAVKEKVHAAEKRAEAEAEHVKEKIVASAESVKEKAAASAASVKEKTDAAKAKTAASAEAVKDRAAASAESLKDKVVASVESVKQKAMALDESVKERVAASAVSGGAAPVKAATASAKSAQAPAGTVPSVDAHTVVINDAEPDHAGVVVVSGEGPAIVPSASAPRKADSLSASMAKTADKVVTSLKETKADAELSVKQAFSEIQASFASIPGPQKLVTSVTSLATSLGALMSHVGDEGKEKLETARMELVAVIDYLKTLDAEEAERLKSTLQKQAAKYAETLKEHISVSEQALLKQASDFENKFGRAMEDERERLIVKHNTDLAEKLSQQAAEFKAALERDLATQRAELEKHYAKEIKQRVDKERDGRLARLDHLALKVKRLEHISLTTGEHLARSTQIHQLRNALDALTSVLDQPIQQPITKQVNILRSVADDNITASFPLVTTVLDSLSPDTVQSGVPTLFQLEHRFKTTSAAVRQAQFMPPDGGPVAHVISTALSAVTFQKRGLVNGDDVEAVLARTQHYLTHGDVDAAAREMNQLKGWPRTLATDWLHLARKYLEVRQAVEVVQTHLSLLSLDAV</sequence>
<evidence type="ECO:0000256" key="11">
    <source>
        <dbReference type="SAM" id="Coils"/>
    </source>
</evidence>
<dbReference type="Pfam" id="PF09731">
    <property type="entry name" value="Mitofilin"/>
    <property type="match status" value="2"/>
</dbReference>
<comment type="subcellular location">
    <subcellularLocation>
        <location evidence="1 10">Mitochondrion inner membrane</location>
        <topology evidence="1 10">Single-pass membrane protein</topology>
    </subcellularLocation>
</comment>
<organism evidence="13 14">
    <name type="scientific">Powellomyces hirtus</name>
    <dbReference type="NCBI Taxonomy" id="109895"/>
    <lineage>
        <taxon>Eukaryota</taxon>
        <taxon>Fungi</taxon>
        <taxon>Fungi incertae sedis</taxon>
        <taxon>Chytridiomycota</taxon>
        <taxon>Chytridiomycota incertae sedis</taxon>
        <taxon>Chytridiomycetes</taxon>
        <taxon>Spizellomycetales</taxon>
        <taxon>Powellomycetaceae</taxon>
        <taxon>Powellomyces</taxon>
    </lineage>
</organism>
<dbReference type="AlphaFoldDB" id="A0A507E556"/>
<feature type="compositionally biased region" description="Low complexity" evidence="12">
    <location>
        <begin position="280"/>
        <end position="293"/>
    </location>
</feature>
<keyword evidence="11" id="KW-0175">Coiled coil</keyword>
<keyword evidence="8 10" id="KW-0472">Membrane</keyword>
<gene>
    <name evidence="13" type="ORF">PhCBS80983_g03281</name>
</gene>
<accession>A0A507E556</accession>
<evidence type="ECO:0000256" key="3">
    <source>
        <dbReference type="ARBA" id="ARBA00018116"/>
    </source>
</evidence>
<feature type="region of interest" description="Disordered" evidence="12">
    <location>
        <begin position="272"/>
        <end position="300"/>
    </location>
</feature>
<comment type="function">
    <text evidence="9">Component of the MICOS complex, a large protein complex of the mitochondrial inner membrane that plays crucial roles in the maintenance of crista junctions, inner membrane architecture, and formation of contact sites to the outer membrane. Plays a role in keeping cristae membranes connected to the inner boundary membrane. Also promotes protein import via the mitochondrial intermembrane space assembly (MIA) pathway.</text>
</comment>
<proteinExistence type="inferred from homology"/>
<evidence type="ECO:0000256" key="5">
    <source>
        <dbReference type="ARBA" id="ARBA00022792"/>
    </source>
</evidence>
<dbReference type="GO" id="GO:0061617">
    <property type="term" value="C:MICOS complex"/>
    <property type="evidence" value="ECO:0007669"/>
    <property type="project" value="TreeGrafter"/>
</dbReference>
<feature type="region of interest" description="Disordered" evidence="12">
    <location>
        <begin position="33"/>
        <end position="60"/>
    </location>
</feature>
<reference evidence="13 14" key="1">
    <citation type="journal article" date="2019" name="Sci. Rep.">
        <title>Comparative genomics of chytrid fungi reveal insights into the obligate biotrophic and pathogenic lifestyle of Synchytrium endobioticum.</title>
        <authorList>
            <person name="van de Vossenberg B.T.L.H."/>
            <person name="Warris S."/>
            <person name="Nguyen H.D.T."/>
            <person name="van Gent-Pelzer M.P.E."/>
            <person name="Joly D.L."/>
            <person name="van de Geest H.C."/>
            <person name="Bonants P.J.M."/>
            <person name="Smith D.S."/>
            <person name="Levesque C.A."/>
            <person name="van der Lee T.A.J."/>
        </authorList>
    </citation>
    <scope>NUCLEOTIDE SEQUENCE [LARGE SCALE GENOMIC DNA]</scope>
    <source>
        <strain evidence="13 14">CBS 809.83</strain>
    </source>
</reference>
<comment type="subunit">
    <text evidence="10">Component of the mitochondrial contact site and cristae organizing system (MICOS) complex.</text>
</comment>
<dbReference type="EMBL" id="QEAQ01000039">
    <property type="protein sequence ID" value="TPX58240.1"/>
    <property type="molecule type" value="Genomic_DNA"/>
</dbReference>
<dbReference type="PANTHER" id="PTHR15415">
    <property type="entry name" value="MITOFILIN"/>
    <property type="match status" value="1"/>
</dbReference>
<dbReference type="GO" id="GO:0042407">
    <property type="term" value="P:cristae formation"/>
    <property type="evidence" value="ECO:0007669"/>
    <property type="project" value="TreeGrafter"/>
</dbReference>
<dbReference type="PANTHER" id="PTHR15415:SF7">
    <property type="entry name" value="MICOS COMPLEX SUBUNIT MIC60"/>
    <property type="match status" value="1"/>
</dbReference>
<feature type="transmembrane region" description="Helical" evidence="10">
    <location>
        <begin position="66"/>
        <end position="86"/>
    </location>
</feature>